<name>A0A833VJ40_9POAL</name>
<dbReference type="PANTHER" id="PTHR31175:SF120">
    <property type="entry name" value="OS09G0547100 PROTEIN"/>
    <property type="match status" value="1"/>
</dbReference>
<reference evidence="2" key="1">
    <citation type="submission" date="2020-01" db="EMBL/GenBank/DDBJ databases">
        <title>Genome sequence of Kobresia littledalei, the first chromosome-level genome in the family Cyperaceae.</title>
        <authorList>
            <person name="Qu G."/>
        </authorList>
    </citation>
    <scope>NUCLEOTIDE SEQUENCE</scope>
    <source>
        <strain evidence="2">C.B.Clarke</strain>
        <tissue evidence="2">Leaf</tissue>
    </source>
</reference>
<protein>
    <submittedName>
        <fullName evidence="2">Auxin-responsive protein SAUR36</fullName>
    </submittedName>
</protein>
<keyword evidence="3" id="KW-1185">Reference proteome</keyword>
<dbReference type="PANTHER" id="PTHR31175">
    <property type="entry name" value="AUXIN-RESPONSIVE FAMILY PROTEIN"/>
    <property type="match status" value="1"/>
</dbReference>
<dbReference type="OrthoDB" id="1936278at2759"/>
<comment type="caution">
    <text evidence="2">The sequence shown here is derived from an EMBL/GenBank/DDBJ whole genome shotgun (WGS) entry which is preliminary data.</text>
</comment>
<dbReference type="InterPro" id="IPR003676">
    <property type="entry name" value="SAUR_fam"/>
</dbReference>
<comment type="similarity">
    <text evidence="1">Belongs to the ARG7 family.</text>
</comment>
<evidence type="ECO:0000313" key="2">
    <source>
        <dbReference type="EMBL" id="KAF3324898.1"/>
    </source>
</evidence>
<organism evidence="2 3">
    <name type="scientific">Carex littledalei</name>
    <dbReference type="NCBI Taxonomy" id="544730"/>
    <lineage>
        <taxon>Eukaryota</taxon>
        <taxon>Viridiplantae</taxon>
        <taxon>Streptophyta</taxon>
        <taxon>Embryophyta</taxon>
        <taxon>Tracheophyta</taxon>
        <taxon>Spermatophyta</taxon>
        <taxon>Magnoliopsida</taxon>
        <taxon>Liliopsida</taxon>
        <taxon>Poales</taxon>
        <taxon>Cyperaceae</taxon>
        <taxon>Cyperoideae</taxon>
        <taxon>Cariceae</taxon>
        <taxon>Carex</taxon>
        <taxon>Carex subgen. Euthyceras</taxon>
    </lineage>
</organism>
<evidence type="ECO:0000313" key="3">
    <source>
        <dbReference type="Proteomes" id="UP000623129"/>
    </source>
</evidence>
<sequence>MLSPKKLVQMAKKWQRMAVLGRRRLTLERKLSHHDADQCTSSRAEKGHFVVYTIDGKRFMIPLDYLNSRIFMQLFNLSEEEFGFTVDGPITLPCEALFMDYAMDLLKRGVSEEVERALLGSVLLPCHHACSMQSNLGIVSQQVVVLCGF</sequence>
<proteinExistence type="inferred from homology"/>
<dbReference type="Pfam" id="PF02519">
    <property type="entry name" value="Auxin_inducible"/>
    <property type="match status" value="1"/>
</dbReference>
<dbReference type="AlphaFoldDB" id="A0A833VJ40"/>
<dbReference type="EMBL" id="SWLB01000021">
    <property type="protein sequence ID" value="KAF3324898.1"/>
    <property type="molecule type" value="Genomic_DNA"/>
</dbReference>
<gene>
    <name evidence="2" type="ORF">FCM35_KLT11055</name>
</gene>
<evidence type="ECO:0000256" key="1">
    <source>
        <dbReference type="ARBA" id="ARBA00006974"/>
    </source>
</evidence>
<dbReference type="GO" id="GO:0009733">
    <property type="term" value="P:response to auxin"/>
    <property type="evidence" value="ECO:0007669"/>
    <property type="project" value="InterPro"/>
</dbReference>
<accession>A0A833VJ40</accession>
<dbReference type="Proteomes" id="UP000623129">
    <property type="component" value="Unassembled WGS sequence"/>
</dbReference>